<dbReference type="SUPFAM" id="SSF53474">
    <property type="entry name" value="alpha/beta-Hydrolases"/>
    <property type="match status" value="1"/>
</dbReference>
<dbReference type="AlphaFoldDB" id="A0AB34FL20"/>
<proteinExistence type="inferred from homology"/>
<dbReference type="EMBL" id="JAQHRD010000006">
    <property type="protein sequence ID" value="KAJ6439356.1"/>
    <property type="molecule type" value="Genomic_DNA"/>
</dbReference>
<keyword evidence="5" id="KW-0325">Glycoprotein</keyword>
<dbReference type="GO" id="GO:0070008">
    <property type="term" value="F:serine-type exopeptidase activity"/>
    <property type="evidence" value="ECO:0007669"/>
    <property type="project" value="InterPro"/>
</dbReference>
<dbReference type="Proteomes" id="UP001163105">
    <property type="component" value="Unassembled WGS sequence"/>
</dbReference>
<dbReference type="PANTHER" id="PTHR11010:SF23">
    <property type="entry name" value="SERINE PEPTIDASE"/>
    <property type="match status" value="1"/>
</dbReference>
<dbReference type="GO" id="GO:0008239">
    <property type="term" value="F:dipeptidyl-peptidase activity"/>
    <property type="evidence" value="ECO:0007669"/>
    <property type="project" value="TreeGrafter"/>
</dbReference>
<evidence type="ECO:0000313" key="7">
    <source>
        <dbReference type="Proteomes" id="UP001163105"/>
    </source>
</evidence>
<evidence type="ECO:0000256" key="3">
    <source>
        <dbReference type="ARBA" id="ARBA00022729"/>
    </source>
</evidence>
<evidence type="ECO:0000256" key="1">
    <source>
        <dbReference type="ARBA" id="ARBA00011079"/>
    </source>
</evidence>
<keyword evidence="3" id="KW-0732">Signal</keyword>
<comment type="similarity">
    <text evidence="1">Belongs to the peptidase S28 family.</text>
</comment>
<dbReference type="Pfam" id="PF05577">
    <property type="entry name" value="Peptidase_S28"/>
    <property type="match status" value="1"/>
</dbReference>
<dbReference type="FunFam" id="3.40.50.1820:FF:000165">
    <property type="entry name" value="Serine peptidase, putative"/>
    <property type="match status" value="1"/>
</dbReference>
<reference evidence="6" key="1">
    <citation type="submission" date="2023-01" db="EMBL/GenBank/DDBJ databases">
        <title>The growth and conidiation of Purpureocillium lavendulum are regulated by nitrogen source and histone H3K14 acetylation.</title>
        <authorList>
            <person name="Tang P."/>
            <person name="Han J."/>
            <person name="Zhang C."/>
            <person name="Tang P."/>
            <person name="Qi F."/>
            <person name="Zhang K."/>
            <person name="Liang L."/>
        </authorList>
    </citation>
    <scope>NUCLEOTIDE SEQUENCE</scope>
    <source>
        <strain evidence="6">YMF1.00683</strain>
    </source>
</reference>
<accession>A0AB34FL20</accession>
<protein>
    <submittedName>
        <fullName evidence="6">Serine peptidase</fullName>
    </submittedName>
</protein>
<dbReference type="PANTHER" id="PTHR11010">
    <property type="entry name" value="PROTEASE S28 PRO-X CARBOXYPEPTIDASE-RELATED"/>
    <property type="match status" value="1"/>
</dbReference>
<evidence type="ECO:0000256" key="2">
    <source>
        <dbReference type="ARBA" id="ARBA00022670"/>
    </source>
</evidence>
<dbReference type="Gene3D" id="3.40.50.1820">
    <property type="entry name" value="alpha/beta hydrolase"/>
    <property type="match status" value="2"/>
</dbReference>
<evidence type="ECO:0000313" key="6">
    <source>
        <dbReference type="EMBL" id="KAJ6439356.1"/>
    </source>
</evidence>
<evidence type="ECO:0000256" key="4">
    <source>
        <dbReference type="ARBA" id="ARBA00022801"/>
    </source>
</evidence>
<organism evidence="6 7">
    <name type="scientific">Purpureocillium lavendulum</name>
    <dbReference type="NCBI Taxonomy" id="1247861"/>
    <lineage>
        <taxon>Eukaryota</taxon>
        <taxon>Fungi</taxon>
        <taxon>Dikarya</taxon>
        <taxon>Ascomycota</taxon>
        <taxon>Pezizomycotina</taxon>
        <taxon>Sordariomycetes</taxon>
        <taxon>Hypocreomycetidae</taxon>
        <taxon>Hypocreales</taxon>
        <taxon>Ophiocordycipitaceae</taxon>
        <taxon>Purpureocillium</taxon>
    </lineage>
</organism>
<keyword evidence="4" id="KW-0378">Hydrolase</keyword>
<dbReference type="InterPro" id="IPR029058">
    <property type="entry name" value="AB_hydrolase_fold"/>
</dbReference>
<keyword evidence="2" id="KW-0645">Protease</keyword>
<dbReference type="InterPro" id="IPR008758">
    <property type="entry name" value="Peptidase_S28"/>
</dbReference>
<comment type="caution">
    <text evidence="6">The sequence shown here is derived from an EMBL/GenBank/DDBJ whole genome shotgun (WGS) entry which is preliminary data.</text>
</comment>
<name>A0AB34FL20_9HYPO</name>
<gene>
    <name evidence="6" type="ORF">O9K51_07241</name>
</gene>
<dbReference type="GO" id="GO:0006508">
    <property type="term" value="P:proteolysis"/>
    <property type="evidence" value="ECO:0007669"/>
    <property type="project" value="UniProtKB-KW"/>
</dbReference>
<keyword evidence="7" id="KW-1185">Reference proteome</keyword>
<evidence type="ECO:0000256" key="5">
    <source>
        <dbReference type="ARBA" id="ARBA00023180"/>
    </source>
</evidence>
<sequence>MESSSSSSSIYTQQPASQPAMRCSLAAAVLATALGASASAYNGIPTAHGVQLSSPLQGIAIPNRPPVPDDDEFSYELTSTGAVVRRAAAAAPKVEAGFFEQLIDHEDPSRGTFTQRYWWNADHYAGPGSPIVLNAPGENNADGYQGYTTNRTIPGLFGQATGGAVILLEHRYWGGSSPYENLTAETLQYLTLDQSVADLIYFANNVKLPFDPDATSRPDKAPWVLSGCSYPGALAAWTNVLAPGTFWAYHASSAVVEDISTLWQYYVPVEQAMARNCSADYRRVVAHVDKVLAEGTPEKRQRLKELFGFGDLKHDADFASAITGGLGNWQSQQFYSGYGPFQRMCDYIENVWPGSNATVPGADGVGQCKAIKGFAKWSREVLIPGSCAALGYWKDNNTVACYDSYNTQLPSYLDTSVNNTVNRQWMWYLCNEPFEWWQTWAPEATSGLIPKLFDREYNRRQCALYFPETHGHTYGLAKGRTVEQVNAKTGGWDHVNTTRLMWVNGELDPWRPATVSAELRPGGPLASTDEAPVFLLPKAAHCNDAIVKNGEANPAVGKMMQQEVATIKAWVEDWYKQKGGKPKTKTGRAFEA</sequence>